<reference evidence="4" key="2">
    <citation type="journal article" date="2024" name="Plant">
        <title>Genomic evolution and insights into agronomic trait innovations of Sesamum species.</title>
        <authorList>
            <person name="Miao H."/>
            <person name="Wang L."/>
            <person name="Qu L."/>
            <person name="Liu H."/>
            <person name="Sun Y."/>
            <person name="Le M."/>
            <person name="Wang Q."/>
            <person name="Wei S."/>
            <person name="Zheng Y."/>
            <person name="Lin W."/>
            <person name="Duan Y."/>
            <person name="Cao H."/>
            <person name="Xiong S."/>
            <person name="Wang X."/>
            <person name="Wei L."/>
            <person name="Li C."/>
            <person name="Ma Q."/>
            <person name="Ju M."/>
            <person name="Zhao R."/>
            <person name="Li G."/>
            <person name="Mu C."/>
            <person name="Tian Q."/>
            <person name="Mei H."/>
            <person name="Zhang T."/>
            <person name="Gao T."/>
            <person name="Zhang H."/>
        </authorList>
    </citation>
    <scope>NUCLEOTIDE SEQUENCE</scope>
    <source>
        <strain evidence="4">G02</strain>
    </source>
</reference>
<keyword evidence="1" id="KW-0325">Glycoprotein</keyword>
<evidence type="ECO:0000256" key="2">
    <source>
        <dbReference type="SAM" id="MobiDB-lite"/>
    </source>
</evidence>
<dbReference type="SUPFAM" id="SSF52025">
    <property type="entry name" value="PA domain"/>
    <property type="match status" value="1"/>
</dbReference>
<proteinExistence type="predicted"/>
<feature type="region of interest" description="Disordered" evidence="2">
    <location>
        <begin position="59"/>
        <end position="78"/>
    </location>
</feature>
<dbReference type="InterPro" id="IPR003137">
    <property type="entry name" value="PA_domain"/>
</dbReference>
<dbReference type="Pfam" id="PF02225">
    <property type="entry name" value="PA"/>
    <property type="match status" value="1"/>
</dbReference>
<dbReference type="AlphaFoldDB" id="A0AAW2NLT9"/>
<gene>
    <name evidence="4" type="ORF">Sradi_4319500</name>
</gene>
<keyword evidence="4" id="KW-0121">Carboxypeptidase</keyword>
<evidence type="ECO:0000259" key="3">
    <source>
        <dbReference type="Pfam" id="PF02225"/>
    </source>
</evidence>
<reference evidence="4" key="1">
    <citation type="submission" date="2020-06" db="EMBL/GenBank/DDBJ databases">
        <authorList>
            <person name="Li T."/>
            <person name="Hu X."/>
            <person name="Zhang T."/>
            <person name="Song X."/>
            <person name="Zhang H."/>
            <person name="Dai N."/>
            <person name="Sheng W."/>
            <person name="Hou X."/>
            <person name="Wei L."/>
        </authorList>
    </citation>
    <scope>NUCLEOTIDE SEQUENCE</scope>
    <source>
        <strain evidence="4">G02</strain>
        <tissue evidence="4">Leaf</tissue>
    </source>
</reference>
<dbReference type="EMBL" id="JACGWJ010000019">
    <property type="protein sequence ID" value="KAL0344882.1"/>
    <property type="molecule type" value="Genomic_DNA"/>
</dbReference>
<evidence type="ECO:0000313" key="4">
    <source>
        <dbReference type="EMBL" id="KAL0344882.1"/>
    </source>
</evidence>
<dbReference type="Gene3D" id="3.50.30.30">
    <property type="match status" value="1"/>
</dbReference>
<sequence length="78" mass="8101">MLGAQGVSVKGCVGIVRRGSGMSRYEVVANAAAHGVSAVLMYTEGEYKEGVERGTVMNGLGDHLPPVGPELKTARNLT</sequence>
<comment type="caution">
    <text evidence="4">The sequence shown here is derived from an EMBL/GenBank/DDBJ whole genome shotgun (WGS) entry which is preliminary data.</text>
</comment>
<protein>
    <submittedName>
        <fullName evidence="4">Glutamate carboxypeptidase AMP1</fullName>
    </submittedName>
</protein>
<accession>A0AAW2NLT9</accession>
<feature type="domain" description="PA" evidence="3">
    <location>
        <begin position="8"/>
        <end position="67"/>
    </location>
</feature>
<dbReference type="GO" id="GO:0004180">
    <property type="term" value="F:carboxypeptidase activity"/>
    <property type="evidence" value="ECO:0007669"/>
    <property type="project" value="UniProtKB-KW"/>
</dbReference>
<name>A0AAW2NLT9_SESRA</name>
<keyword evidence="4" id="KW-0645">Protease</keyword>
<organism evidence="4">
    <name type="scientific">Sesamum radiatum</name>
    <name type="common">Black benniseed</name>
    <dbReference type="NCBI Taxonomy" id="300843"/>
    <lineage>
        <taxon>Eukaryota</taxon>
        <taxon>Viridiplantae</taxon>
        <taxon>Streptophyta</taxon>
        <taxon>Embryophyta</taxon>
        <taxon>Tracheophyta</taxon>
        <taxon>Spermatophyta</taxon>
        <taxon>Magnoliopsida</taxon>
        <taxon>eudicotyledons</taxon>
        <taxon>Gunneridae</taxon>
        <taxon>Pentapetalae</taxon>
        <taxon>asterids</taxon>
        <taxon>lamiids</taxon>
        <taxon>Lamiales</taxon>
        <taxon>Pedaliaceae</taxon>
        <taxon>Sesamum</taxon>
    </lineage>
</organism>
<evidence type="ECO:0000256" key="1">
    <source>
        <dbReference type="ARBA" id="ARBA00023180"/>
    </source>
</evidence>
<dbReference type="InterPro" id="IPR046450">
    <property type="entry name" value="PA_dom_sf"/>
</dbReference>
<keyword evidence="4" id="KW-0378">Hydrolase</keyword>